<protein>
    <submittedName>
        <fullName evidence="2">Uncharacterized protein</fullName>
    </submittedName>
</protein>
<proteinExistence type="predicted"/>
<sequence length="96" mass="10882">MFTITVKKHLSEKLSPMFTMLNRLEGVLESISILKEGGENLKQYKKGNPNGTDKPTIKPKKENEPKDNVASDSKGKENFNEEPIIDNNEVEEPDEH</sequence>
<feature type="region of interest" description="Disordered" evidence="1">
    <location>
        <begin position="40"/>
        <end position="96"/>
    </location>
</feature>
<reference evidence="2" key="1">
    <citation type="submission" date="2023-04" db="EMBL/GenBank/DDBJ databases">
        <authorList>
            <person name="Vijverberg K."/>
            <person name="Xiong W."/>
            <person name="Schranz E."/>
        </authorList>
    </citation>
    <scope>NUCLEOTIDE SEQUENCE</scope>
</reference>
<dbReference type="AlphaFoldDB" id="A0AA35YZA6"/>
<evidence type="ECO:0000256" key="1">
    <source>
        <dbReference type="SAM" id="MobiDB-lite"/>
    </source>
</evidence>
<dbReference type="Proteomes" id="UP001177003">
    <property type="component" value="Chromosome 4"/>
</dbReference>
<name>A0AA35YZA6_LACSI</name>
<organism evidence="2 3">
    <name type="scientific">Lactuca saligna</name>
    <name type="common">Willowleaf lettuce</name>
    <dbReference type="NCBI Taxonomy" id="75948"/>
    <lineage>
        <taxon>Eukaryota</taxon>
        <taxon>Viridiplantae</taxon>
        <taxon>Streptophyta</taxon>
        <taxon>Embryophyta</taxon>
        <taxon>Tracheophyta</taxon>
        <taxon>Spermatophyta</taxon>
        <taxon>Magnoliopsida</taxon>
        <taxon>eudicotyledons</taxon>
        <taxon>Gunneridae</taxon>
        <taxon>Pentapetalae</taxon>
        <taxon>asterids</taxon>
        <taxon>campanulids</taxon>
        <taxon>Asterales</taxon>
        <taxon>Asteraceae</taxon>
        <taxon>Cichorioideae</taxon>
        <taxon>Cichorieae</taxon>
        <taxon>Lactucinae</taxon>
        <taxon>Lactuca</taxon>
    </lineage>
</organism>
<feature type="compositionally biased region" description="Basic and acidic residues" evidence="1">
    <location>
        <begin position="55"/>
        <end position="79"/>
    </location>
</feature>
<gene>
    <name evidence="2" type="ORF">LSALG_LOCUS22464</name>
</gene>
<dbReference type="EMBL" id="OX465080">
    <property type="protein sequence ID" value="CAI9282841.1"/>
    <property type="molecule type" value="Genomic_DNA"/>
</dbReference>
<evidence type="ECO:0000313" key="2">
    <source>
        <dbReference type="EMBL" id="CAI9282841.1"/>
    </source>
</evidence>
<keyword evidence="3" id="KW-1185">Reference proteome</keyword>
<accession>A0AA35YZA6</accession>
<evidence type="ECO:0000313" key="3">
    <source>
        <dbReference type="Proteomes" id="UP001177003"/>
    </source>
</evidence>